<dbReference type="EMBL" id="JYFN01000021">
    <property type="protein sequence ID" value="KJE22649.1"/>
    <property type="molecule type" value="Genomic_DNA"/>
</dbReference>
<protein>
    <submittedName>
        <fullName evidence="2">Uncharacterized protein</fullName>
    </submittedName>
</protein>
<keyword evidence="3" id="KW-1185">Reference proteome</keyword>
<comment type="caution">
    <text evidence="2">The sequence shown here is derived from an EMBL/GenBank/DDBJ whole genome shotgun (WGS) entry which is preliminary data.</text>
</comment>
<name>A0A0D8BF88_9ACTN</name>
<dbReference type="InterPro" id="IPR047990">
    <property type="entry name" value="DLW39-like"/>
</dbReference>
<evidence type="ECO:0000313" key="3">
    <source>
        <dbReference type="Proteomes" id="UP000032545"/>
    </source>
</evidence>
<dbReference type="NCBIfam" id="NF038356">
    <property type="entry name" value="actino_DLW39"/>
    <property type="match status" value="1"/>
</dbReference>
<dbReference type="PATRIC" id="fig|1502723.3.peg.2391"/>
<dbReference type="RefSeq" id="WP_009741505.1">
    <property type="nucleotide sequence ID" value="NZ_JYFN01000021.1"/>
</dbReference>
<sequence length="48" mass="5034">MARKMTVLALLAGAGAAFSAARRRSRGKEEIDLWREATSTTGSPAGGR</sequence>
<feature type="region of interest" description="Disordered" evidence="1">
    <location>
        <begin position="24"/>
        <end position="48"/>
    </location>
</feature>
<evidence type="ECO:0000313" key="2">
    <source>
        <dbReference type="EMBL" id="KJE22649.1"/>
    </source>
</evidence>
<reference evidence="3" key="1">
    <citation type="submission" date="2015-02" db="EMBL/GenBank/DDBJ databases">
        <title>Draft Genome of Frankia sp. CpI1-S.</title>
        <authorList>
            <person name="Oshone R.T."/>
            <person name="Ngom M."/>
            <person name="Ghodhbane-Gtari F."/>
            <person name="Gtari M."/>
            <person name="Morris K."/>
            <person name="Thomas K."/>
            <person name="Sen A."/>
            <person name="Tisa L.S."/>
        </authorList>
    </citation>
    <scope>NUCLEOTIDE SEQUENCE [LARGE SCALE GENOMIC DNA]</scope>
    <source>
        <strain evidence="3">CpI1-S</strain>
    </source>
</reference>
<gene>
    <name evidence="2" type="ORF">FF36_03015</name>
</gene>
<accession>A0A0D8BF88</accession>
<organism evidence="2 3">
    <name type="scientific">Frankia torreyi</name>
    <dbReference type="NCBI Taxonomy" id="1856"/>
    <lineage>
        <taxon>Bacteria</taxon>
        <taxon>Bacillati</taxon>
        <taxon>Actinomycetota</taxon>
        <taxon>Actinomycetes</taxon>
        <taxon>Frankiales</taxon>
        <taxon>Frankiaceae</taxon>
        <taxon>Frankia</taxon>
    </lineage>
</organism>
<dbReference type="Proteomes" id="UP000032545">
    <property type="component" value="Unassembled WGS sequence"/>
</dbReference>
<evidence type="ECO:0000256" key="1">
    <source>
        <dbReference type="SAM" id="MobiDB-lite"/>
    </source>
</evidence>
<dbReference type="AlphaFoldDB" id="A0A0D8BF88"/>
<feature type="compositionally biased region" description="Polar residues" evidence="1">
    <location>
        <begin position="37"/>
        <end position="48"/>
    </location>
</feature>
<proteinExistence type="predicted"/>
<reference evidence="2 3" key="2">
    <citation type="journal article" date="2016" name="Genome Announc.">
        <title>Permanent Draft Genome Sequences for Two Variants of Frankia sp. Strain CpI1, the First Frankia Strain Isolated from Root Nodules of Comptonia peregrina.</title>
        <authorList>
            <person name="Oshone R."/>
            <person name="Hurst S.G.IV."/>
            <person name="Abebe-Akele F."/>
            <person name="Simpson S."/>
            <person name="Morris K."/>
            <person name="Thomas W.K."/>
            <person name="Tisa L.S."/>
        </authorList>
    </citation>
    <scope>NUCLEOTIDE SEQUENCE [LARGE SCALE GENOMIC DNA]</scope>
    <source>
        <strain evidence="3">CpI1-S</strain>
    </source>
</reference>